<keyword evidence="1" id="KW-0812">Transmembrane</keyword>
<dbReference type="Proteomes" id="UP000663891">
    <property type="component" value="Unassembled WGS sequence"/>
</dbReference>
<feature type="transmembrane region" description="Helical" evidence="1">
    <location>
        <begin position="34"/>
        <end position="50"/>
    </location>
</feature>
<evidence type="ECO:0008006" key="7">
    <source>
        <dbReference type="Google" id="ProtNLM"/>
    </source>
</evidence>
<evidence type="ECO:0000313" key="4">
    <source>
        <dbReference type="EMBL" id="CAF3744751.1"/>
    </source>
</evidence>
<evidence type="ECO:0000313" key="5">
    <source>
        <dbReference type="EMBL" id="CAF4054926.1"/>
    </source>
</evidence>
<evidence type="ECO:0000256" key="1">
    <source>
        <dbReference type="SAM" id="Phobius"/>
    </source>
</evidence>
<dbReference type="Proteomes" id="UP000663860">
    <property type="component" value="Unassembled WGS sequence"/>
</dbReference>
<feature type="transmembrane region" description="Helical" evidence="1">
    <location>
        <begin position="70"/>
        <end position="93"/>
    </location>
</feature>
<accession>A0A814DVY8</accession>
<gene>
    <name evidence="2" type="ORF">IZO911_LOCUS15533</name>
    <name evidence="5" type="ORF">KXQ929_LOCUS31777</name>
    <name evidence="4" type="ORF">OKA104_LOCUS15326</name>
    <name evidence="3" type="ORF">VCS650_LOCUS25289</name>
</gene>
<proteinExistence type="predicted"/>
<organism evidence="2 6">
    <name type="scientific">Adineta steineri</name>
    <dbReference type="NCBI Taxonomy" id="433720"/>
    <lineage>
        <taxon>Eukaryota</taxon>
        <taxon>Metazoa</taxon>
        <taxon>Spiralia</taxon>
        <taxon>Gnathifera</taxon>
        <taxon>Rotifera</taxon>
        <taxon>Eurotatoria</taxon>
        <taxon>Bdelloidea</taxon>
        <taxon>Adinetida</taxon>
        <taxon>Adinetidae</taxon>
        <taxon>Adineta</taxon>
    </lineage>
</organism>
<protein>
    <recommendedName>
        <fullName evidence="7">G-protein coupled receptors family 1 profile domain-containing protein</fullName>
    </recommendedName>
</protein>
<dbReference type="Proteomes" id="UP000663868">
    <property type="component" value="Unassembled WGS sequence"/>
</dbReference>
<feature type="transmembrane region" description="Helical" evidence="1">
    <location>
        <begin position="114"/>
        <end position="133"/>
    </location>
</feature>
<evidence type="ECO:0000313" key="3">
    <source>
        <dbReference type="EMBL" id="CAF1195145.1"/>
    </source>
</evidence>
<dbReference type="Gene3D" id="1.20.1070.10">
    <property type="entry name" value="Rhodopsin 7-helix transmembrane proteins"/>
    <property type="match status" value="1"/>
</dbReference>
<evidence type="ECO:0000313" key="6">
    <source>
        <dbReference type="Proteomes" id="UP000663860"/>
    </source>
</evidence>
<dbReference type="EMBL" id="CAJOBB010003717">
    <property type="protein sequence ID" value="CAF4054926.1"/>
    <property type="molecule type" value="Genomic_DNA"/>
</dbReference>
<dbReference type="EMBL" id="CAJNON010000323">
    <property type="protein sequence ID" value="CAF1195145.1"/>
    <property type="molecule type" value="Genomic_DNA"/>
</dbReference>
<dbReference type="AlphaFoldDB" id="A0A814DVY8"/>
<reference evidence="2" key="1">
    <citation type="submission" date="2021-02" db="EMBL/GenBank/DDBJ databases">
        <authorList>
            <person name="Nowell W R."/>
        </authorList>
    </citation>
    <scope>NUCLEOTIDE SEQUENCE</scope>
</reference>
<dbReference type="Proteomes" id="UP000663881">
    <property type="component" value="Unassembled WGS sequence"/>
</dbReference>
<dbReference type="EMBL" id="CAJNOE010000135">
    <property type="protein sequence ID" value="CAF0960881.1"/>
    <property type="molecule type" value="Genomic_DNA"/>
</dbReference>
<comment type="caution">
    <text evidence="2">The sequence shown here is derived from an EMBL/GenBank/DDBJ whole genome shotgun (WGS) entry which is preliminary data.</text>
</comment>
<dbReference type="EMBL" id="CAJOAY010000840">
    <property type="protein sequence ID" value="CAF3744751.1"/>
    <property type="molecule type" value="Genomic_DNA"/>
</dbReference>
<keyword evidence="1" id="KW-0472">Membrane</keyword>
<evidence type="ECO:0000313" key="2">
    <source>
        <dbReference type="EMBL" id="CAF0960881.1"/>
    </source>
</evidence>
<sequence>MSSNSINDEIIRLQNIGKVFDGYIIKTLRQMSNSIFLIRSFLGSLVSLWSSRYPRSILNITGLDPLVGSIVFFMLFMHMIILGTFSILTWYNLRSTRQNRQINHLQQQVNRMMLTEFALAFLTTLPNFVYNIYLQITQSMIKSQLRLAQESCLYIIVSRPYRRNIRTALCFRKQNQVTSHETQLQRGTTIQTFGNTTTRL</sequence>
<keyword evidence="1" id="KW-1133">Transmembrane helix</keyword>
<name>A0A814DVY8_9BILA</name>